<dbReference type="Proteomes" id="UP000799436">
    <property type="component" value="Unassembled WGS sequence"/>
</dbReference>
<keyword evidence="2" id="KW-1185">Reference proteome</keyword>
<evidence type="ECO:0000313" key="1">
    <source>
        <dbReference type="EMBL" id="KAF2772929.1"/>
    </source>
</evidence>
<protein>
    <submittedName>
        <fullName evidence="1">Uncharacterized protein</fullName>
    </submittedName>
</protein>
<reference evidence="1" key="1">
    <citation type="journal article" date="2020" name="Stud. Mycol.">
        <title>101 Dothideomycetes genomes: a test case for predicting lifestyles and emergence of pathogens.</title>
        <authorList>
            <person name="Haridas S."/>
            <person name="Albert R."/>
            <person name="Binder M."/>
            <person name="Bloem J."/>
            <person name="Labutti K."/>
            <person name="Salamov A."/>
            <person name="Andreopoulos B."/>
            <person name="Baker S."/>
            <person name="Barry K."/>
            <person name="Bills G."/>
            <person name="Bluhm B."/>
            <person name="Cannon C."/>
            <person name="Castanera R."/>
            <person name="Culley D."/>
            <person name="Daum C."/>
            <person name="Ezra D."/>
            <person name="Gonzalez J."/>
            <person name="Henrissat B."/>
            <person name="Kuo A."/>
            <person name="Liang C."/>
            <person name="Lipzen A."/>
            <person name="Lutzoni F."/>
            <person name="Magnuson J."/>
            <person name="Mondo S."/>
            <person name="Nolan M."/>
            <person name="Ohm R."/>
            <person name="Pangilinan J."/>
            <person name="Park H.-J."/>
            <person name="Ramirez L."/>
            <person name="Alfaro M."/>
            <person name="Sun H."/>
            <person name="Tritt A."/>
            <person name="Yoshinaga Y."/>
            <person name="Zwiers L.-H."/>
            <person name="Turgeon B."/>
            <person name="Goodwin S."/>
            <person name="Spatafora J."/>
            <person name="Crous P."/>
            <person name="Grigoriev I."/>
        </authorList>
    </citation>
    <scope>NUCLEOTIDE SEQUENCE</scope>
    <source>
        <strain evidence="1">CBS 116005</strain>
    </source>
</reference>
<evidence type="ECO:0000313" key="2">
    <source>
        <dbReference type="Proteomes" id="UP000799436"/>
    </source>
</evidence>
<sequence>MSWMAGRKTTRSEDTAYCLLGIFGINMPLLYGEGSKAFSRLQKEIISSTYDESIFAWSPPEPDELPATLLATPMLADTPERFASCRHLKLSQVHDRLPATLTSLGLEIRLQSPKTGDRRSGLGLSAYQSKIRREFILLPLNCVKNASAGSLVPQYVIMQETLCFHYVTAIHYRPEFVLGEWEPMMAEKVISAHIDYTQVKSCSFSPHIAGREWSDGSSRPALEDFFGPQGGLAVVRAINSGTADVS</sequence>
<gene>
    <name evidence="1" type="ORF">EJ03DRAFT_149688</name>
</gene>
<dbReference type="AlphaFoldDB" id="A0A6G1LK35"/>
<dbReference type="PANTHER" id="PTHR10622">
    <property type="entry name" value="HET DOMAIN-CONTAINING PROTEIN"/>
    <property type="match status" value="1"/>
</dbReference>
<name>A0A6G1LK35_9PEZI</name>
<accession>A0A6G1LK35</accession>
<dbReference type="PANTHER" id="PTHR10622:SF10">
    <property type="entry name" value="HET DOMAIN-CONTAINING PROTEIN"/>
    <property type="match status" value="1"/>
</dbReference>
<dbReference type="OrthoDB" id="3787959at2759"/>
<dbReference type="EMBL" id="ML995812">
    <property type="protein sequence ID" value="KAF2772929.1"/>
    <property type="molecule type" value="Genomic_DNA"/>
</dbReference>
<proteinExistence type="predicted"/>
<organism evidence="1 2">
    <name type="scientific">Teratosphaeria nubilosa</name>
    <dbReference type="NCBI Taxonomy" id="161662"/>
    <lineage>
        <taxon>Eukaryota</taxon>
        <taxon>Fungi</taxon>
        <taxon>Dikarya</taxon>
        <taxon>Ascomycota</taxon>
        <taxon>Pezizomycotina</taxon>
        <taxon>Dothideomycetes</taxon>
        <taxon>Dothideomycetidae</taxon>
        <taxon>Mycosphaerellales</taxon>
        <taxon>Teratosphaeriaceae</taxon>
        <taxon>Teratosphaeria</taxon>
    </lineage>
</organism>